<gene>
    <name evidence="3" type="ORF">FF100_34965</name>
</gene>
<reference evidence="3 4" key="1">
    <citation type="submission" date="2019-06" db="EMBL/GenBank/DDBJ databases">
        <title>Genome of Methylobacterium sp. 17Sr1-39.</title>
        <authorList>
            <person name="Seo T."/>
        </authorList>
    </citation>
    <scope>NUCLEOTIDE SEQUENCE [LARGE SCALE GENOMIC DNA]</scope>
    <source>
        <strain evidence="3 4">17Sr1-39</strain>
    </source>
</reference>
<dbReference type="GO" id="GO:0003824">
    <property type="term" value="F:catalytic activity"/>
    <property type="evidence" value="ECO:0007669"/>
    <property type="project" value="UniProtKB-ARBA"/>
</dbReference>
<dbReference type="PROSITE" id="PS00909">
    <property type="entry name" value="MR_MLE_2"/>
    <property type="match status" value="1"/>
</dbReference>
<dbReference type="EMBL" id="VDDA01000052">
    <property type="protein sequence ID" value="TNC06195.1"/>
    <property type="molecule type" value="Genomic_DNA"/>
</dbReference>
<name>A0A5C4L6F9_9HYPH</name>
<keyword evidence="1" id="KW-0479">Metal-binding</keyword>
<dbReference type="SUPFAM" id="SSF51604">
    <property type="entry name" value="Enolase C-terminal domain-like"/>
    <property type="match status" value="1"/>
</dbReference>
<dbReference type="InterPro" id="IPR013342">
    <property type="entry name" value="Mandelate_racemase_C"/>
</dbReference>
<keyword evidence="4" id="KW-1185">Reference proteome</keyword>
<protein>
    <submittedName>
        <fullName evidence="3">Mandelate racemase</fullName>
    </submittedName>
</protein>
<dbReference type="SFLD" id="SFLDS00001">
    <property type="entry name" value="Enolase"/>
    <property type="match status" value="1"/>
</dbReference>
<dbReference type="PANTHER" id="PTHR48073">
    <property type="entry name" value="O-SUCCINYLBENZOATE SYNTHASE-RELATED"/>
    <property type="match status" value="1"/>
</dbReference>
<dbReference type="InterPro" id="IPR029065">
    <property type="entry name" value="Enolase_C-like"/>
</dbReference>
<dbReference type="InterPro" id="IPR029017">
    <property type="entry name" value="Enolase-like_N"/>
</dbReference>
<dbReference type="AlphaFoldDB" id="A0A5C4L6F9"/>
<dbReference type="OrthoDB" id="9775913at2"/>
<dbReference type="RefSeq" id="WP_139040607.1">
    <property type="nucleotide sequence ID" value="NZ_VDDA01000052.1"/>
</dbReference>
<dbReference type="SUPFAM" id="SSF54826">
    <property type="entry name" value="Enolase N-terminal domain-like"/>
    <property type="match status" value="1"/>
</dbReference>
<dbReference type="SMART" id="SM00922">
    <property type="entry name" value="MR_MLE"/>
    <property type="match status" value="1"/>
</dbReference>
<dbReference type="Gene3D" id="3.20.20.120">
    <property type="entry name" value="Enolase-like C-terminal domain"/>
    <property type="match status" value="1"/>
</dbReference>
<dbReference type="Proteomes" id="UP000305267">
    <property type="component" value="Unassembled WGS sequence"/>
</dbReference>
<evidence type="ECO:0000259" key="2">
    <source>
        <dbReference type="SMART" id="SM00922"/>
    </source>
</evidence>
<dbReference type="Gene3D" id="3.30.390.10">
    <property type="entry name" value="Enolase-like, N-terminal domain"/>
    <property type="match status" value="1"/>
</dbReference>
<proteinExistence type="predicted"/>
<evidence type="ECO:0000313" key="4">
    <source>
        <dbReference type="Proteomes" id="UP000305267"/>
    </source>
</evidence>
<comment type="caution">
    <text evidence="3">The sequence shown here is derived from an EMBL/GenBank/DDBJ whole genome shotgun (WGS) entry which is preliminary data.</text>
</comment>
<accession>A0A5C4L6F9</accession>
<evidence type="ECO:0000256" key="1">
    <source>
        <dbReference type="ARBA" id="ARBA00022723"/>
    </source>
</evidence>
<dbReference type="InterPro" id="IPR018110">
    <property type="entry name" value="Mandel_Rmase/mucon_lact_enz_CS"/>
</dbReference>
<dbReference type="GO" id="GO:0009063">
    <property type="term" value="P:amino acid catabolic process"/>
    <property type="evidence" value="ECO:0007669"/>
    <property type="project" value="InterPro"/>
</dbReference>
<feature type="domain" description="Mandelate racemase/muconate lactonizing enzyme C-terminal" evidence="2">
    <location>
        <begin position="144"/>
        <end position="241"/>
    </location>
</feature>
<dbReference type="PANTHER" id="PTHR48073:SF2">
    <property type="entry name" value="O-SUCCINYLBENZOATE SYNTHASE"/>
    <property type="match status" value="1"/>
</dbReference>
<evidence type="ECO:0000313" key="3">
    <source>
        <dbReference type="EMBL" id="TNC06195.1"/>
    </source>
</evidence>
<dbReference type="GO" id="GO:0000287">
    <property type="term" value="F:magnesium ion binding"/>
    <property type="evidence" value="ECO:0007669"/>
    <property type="project" value="UniProtKB-ARBA"/>
</dbReference>
<dbReference type="InterPro" id="IPR036849">
    <property type="entry name" value="Enolase-like_C_sf"/>
</dbReference>
<dbReference type="Pfam" id="PF13378">
    <property type="entry name" value="MR_MLE_C"/>
    <property type="match status" value="1"/>
</dbReference>
<sequence>MRLFLHRAMLHYAGLTLHTASSGPVAGLDTLHLALRDRDGIDAAGEVRINVAYLNGLEPAAILAEAKAVLPRLDLTGEPAVILADPPAPLAGASAPLRMLVDLALHDLAAKRAGLPLCTHLAGPGAPVEAAVHPTNQTLFVSDDATFLRQAEAYVARGFRDLKVRIGAADFTQDLARLALLRRTFGTQVKLAADANGAWTLDAAPARLDALARLDLTYVEQPVAPMGFEALARLAETSPIPVMLDESVATEADIARLAAGGHRLMAHLKLVKLGGLAPALRAARALAAAGVPFMVGQMNEGGLATAAALHLCIAVRPRFAELYGADGLVDDPAPGLVYAEGVVRAPEGPGLGLAFAPADSSRVMEL</sequence>
<organism evidence="3 4">
    <name type="scientific">Methylobacterium terricola</name>
    <dbReference type="NCBI Taxonomy" id="2583531"/>
    <lineage>
        <taxon>Bacteria</taxon>
        <taxon>Pseudomonadati</taxon>
        <taxon>Pseudomonadota</taxon>
        <taxon>Alphaproteobacteria</taxon>
        <taxon>Hyphomicrobiales</taxon>
        <taxon>Methylobacteriaceae</taxon>
        <taxon>Methylobacterium</taxon>
    </lineage>
</organism>